<feature type="domain" description="Aminoglycoside phosphotransferase" evidence="2">
    <location>
        <begin position="62"/>
        <end position="279"/>
    </location>
</feature>
<comment type="similarity">
    <text evidence="1">Belongs to the pseudomonas-type ThrB family.</text>
</comment>
<evidence type="ECO:0000259" key="2">
    <source>
        <dbReference type="Pfam" id="PF01636"/>
    </source>
</evidence>
<gene>
    <name evidence="3" type="ORF">BJI46_04690</name>
</gene>
<dbReference type="EMBL" id="MKKK01000045">
    <property type="protein sequence ID" value="OEY93742.1"/>
    <property type="molecule type" value="Genomic_DNA"/>
</dbReference>
<dbReference type="GO" id="GO:0004413">
    <property type="term" value="F:homoserine kinase activity"/>
    <property type="evidence" value="ECO:0007669"/>
    <property type="project" value="TreeGrafter"/>
</dbReference>
<dbReference type="InterPro" id="IPR002575">
    <property type="entry name" value="Aminoglycoside_PTrfase"/>
</dbReference>
<sequence length="385" mass="44154">MSLSEDVTGHGMGMALEVKDWCPLTLSDVTVLQRYYPVLSGELNIVWHSPRPFSSACIVHLVQQDVLIKRSHLSFRSVQDIEQEHHFIAHLASQRIAVPHLYTHSQQGTAILLDDWVYEVHQKVPGVDIYAEQQSWRPFFYTQHAYTVGRYMARLHHAAKNYAVKHPRDTQYLIANQRIIEKSDVVKAINLRIANRSGLSAFFAIHPLPAQFWQDVQYFHQRVQSDLVQLPKLWTHNDLHSSNFIWQDTTAEAEIAAVIDFGLSDLTTAAYDIATAIERNVLDWLALAQSDDIHVDIASLRGLLEGYISQPHQVESLLILPKLLPLVHIDFALYELEYFLDITQNAAHADAAYAYLLEHLRWFRTKQGQVFLAQLHDLIEELVSV</sequence>
<protein>
    <recommendedName>
        <fullName evidence="2">Aminoglycoside phosphotransferase domain-containing protein</fullName>
    </recommendedName>
</protein>
<dbReference type="PANTHER" id="PTHR21064:SF6">
    <property type="entry name" value="AMINOGLYCOSIDE PHOSPHOTRANSFERASE DOMAIN-CONTAINING PROTEIN"/>
    <property type="match status" value="1"/>
</dbReference>
<name>A0A1E7R3A0_9GAMM</name>
<keyword evidence="4" id="KW-1185">Reference proteome</keyword>
<organism evidence="3 4">
    <name type="scientific">Acinetobacter qingfengensis</name>
    <dbReference type="NCBI Taxonomy" id="1262585"/>
    <lineage>
        <taxon>Bacteria</taxon>
        <taxon>Pseudomonadati</taxon>
        <taxon>Pseudomonadota</taxon>
        <taxon>Gammaproteobacteria</taxon>
        <taxon>Moraxellales</taxon>
        <taxon>Moraxellaceae</taxon>
        <taxon>Acinetobacter</taxon>
    </lineage>
</organism>
<dbReference type="GO" id="GO:0009088">
    <property type="term" value="P:threonine biosynthetic process"/>
    <property type="evidence" value="ECO:0007669"/>
    <property type="project" value="TreeGrafter"/>
</dbReference>
<dbReference type="InterPro" id="IPR011009">
    <property type="entry name" value="Kinase-like_dom_sf"/>
</dbReference>
<dbReference type="Proteomes" id="UP000185895">
    <property type="component" value="Unassembled WGS sequence"/>
</dbReference>
<dbReference type="PANTHER" id="PTHR21064">
    <property type="entry name" value="AMINOGLYCOSIDE PHOSPHOTRANSFERASE DOMAIN-CONTAINING PROTEIN-RELATED"/>
    <property type="match status" value="1"/>
</dbReference>
<dbReference type="AlphaFoldDB" id="A0A1E7R3A0"/>
<evidence type="ECO:0000313" key="4">
    <source>
        <dbReference type="Proteomes" id="UP000185895"/>
    </source>
</evidence>
<dbReference type="STRING" id="1262585.BJI46_04690"/>
<dbReference type="SUPFAM" id="SSF56112">
    <property type="entry name" value="Protein kinase-like (PK-like)"/>
    <property type="match status" value="1"/>
</dbReference>
<dbReference type="Pfam" id="PF01636">
    <property type="entry name" value="APH"/>
    <property type="match status" value="1"/>
</dbReference>
<reference evidence="3 4" key="1">
    <citation type="submission" date="2016-09" db="EMBL/GenBank/DDBJ databases">
        <authorList>
            <person name="Capua I."/>
            <person name="De Benedictis P."/>
            <person name="Joannis T."/>
            <person name="Lombin L.H."/>
            <person name="Cattoli G."/>
        </authorList>
    </citation>
    <scope>NUCLEOTIDE SEQUENCE [LARGE SCALE GENOMIC DNA]</scope>
    <source>
        <strain evidence="3 4">ANC 4671</strain>
    </source>
</reference>
<evidence type="ECO:0000256" key="1">
    <source>
        <dbReference type="ARBA" id="ARBA00038240"/>
    </source>
</evidence>
<dbReference type="Gene3D" id="3.90.1200.10">
    <property type="match status" value="1"/>
</dbReference>
<evidence type="ECO:0000313" key="3">
    <source>
        <dbReference type="EMBL" id="OEY93742.1"/>
    </source>
</evidence>
<comment type="caution">
    <text evidence="3">The sequence shown here is derived from an EMBL/GenBank/DDBJ whole genome shotgun (WGS) entry which is preliminary data.</text>
</comment>
<accession>A0A1E7R3A0</accession>
<proteinExistence type="inferred from homology"/>
<dbReference type="RefSeq" id="WP_070070552.1">
    <property type="nucleotide sequence ID" value="NZ_MKKK01000045.1"/>
</dbReference>
<dbReference type="InterPro" id="IPR050249">
    <property type="entry name" value="Pseudomonas-type_ThrB"/>
</dbReference>